<dbReference type="Gene3D" id="2.30.22.10">
    <property type="entry name" value="Head domain of nucleotide exchange factor GrpE"/>
    <property type="match status" value="1"/>
</dbReference>
<evidence type="ECO:0000256" key="2">
    <source>
        <dbReference type="ARBA" id="ARBA00023186"/>
    </source>
</evidence>
<evidence type="ECO:0000256" key="5">
    <source>
        <dbReference type="RuleBase" id="RU004478"/>
    </source>
</evidence>
<comment type="subcellular location">
    <subcellularLocation>
        <location evidence="3">Cytoplasm</location>
    </subcellularLocation>
</comment>
<dbReference type="RefSeq" id="WP_311366057.1">
    <property type="nucleotide sequence ID" value="NZ_JAVRIC010000024.1"/>
</dbReference>
<evidence type="ECO:0000313" key="7">
    <source>
        <dbReference type="EMBL" id="MDT0498645.1"/>
    </source>
</evidence>
<keyword evidence="8" id="KW-1185">Reference proteome</keyword>
<dbReference type="PROSITE" id="PS01071">
    <property type="entry name" value="GRPE"/>
    <property type="match status" value="1"/>
</dbReference>
<dbReference type="CDD" id="cd00446">
    <property type="entry name" value="GrpE"/>
    <property type="match status" value="1"/>
</dbReference>
<dbReference type="HAMAP" id="MF_01151">
    <property type="entry name" value="GrpE"/>
    <property type="match status" value="1"/>
</dbReference>
<evidence type="ECO:0000256" key="4">
    <source>
        <dbReference type="RuleBase" id="RU000639"/>
    </source>
</evidence>
<evidence type="ECO:0000256" key="3">
    <source>
        <dbReference type="HAMAP-Rule" id="MF_01151"/>
    </source>
</evidence>
<dbReference type="SUPFAM" id="SSF58014">
    <property type="entry name" value="Coiled-coil domain of nucleotide exchange factor GrpE"/>
    <property type="match status" value="1"/>
</dbReference>
<dbReference type="InterPro" id="IPR013805">
    <property type="entry name" value="GrpE_CC"/>
</dbReference>
<feature type="compositionally biased region" description="Basic and acidic residues" evidence="6">
    <location>
        <begin position="1"/>
        <end position="25"/>
    </location>
</feature>
<protein>
    <recommendedName>
        <fullName evidence="3 4">Protein GrpE</fullName>
    </recommendedName>
    <alternativeName>
        <fullName evidence="3">HSP-70 cofactor</fullName>
    </alternativeName>
</protein>
<keyword evidence="3" id="KW-0963">Cytoplasm</keyword>
<comment type="subunit">
    <text evidence="3">Homodimer.</text>
</comment>
<comment type="similarity">
    <text evidence="1 3 5">Belongs to the GrpE family.</text>
</comment>
<feature type="region of interest" description="Disordered" evidence="6">
    <location>
        <begin position="1"/>
        <end position="50"/>
    </location>
</feature>
<dbReference type="NCBIfam" id="NF010748">
    <property type="entry name" value="PRK14150.1"/>
    <property type="match status" value="1"/>
</dbReference>
<dbReference type="Pfam" id="PF01025">
    <property type="entry name" value="GrpE"/>
    <property type="match status" value="1"/>
</dbReference>
<evidence type="ECO:0000313" key="8">
    <source>
        <dbReference type="Proteomes" id="UP001254608"/>
    </source>
</evidence>
<dbReference type="InterPro" id="IPR000740">
    <property type="entry name" value="GrpE"/>
</dbReference>
<accession>A0ABU2WL95</accession>
<dbReference type="Proteomes" id="UP001254608">
    <property type="component" value="Unassembled WGS sequence"/>
</dbReference>
<proteinExistence type="inferred from homology"/>
<comment type="function">
    <text evidence="3 4">Participates actively in the response to hyperosmotic and heat shock by preventing the aggregation of stress-denatured proteins, in association with DnaK and GrpE. It is the nucleotide exchange factor for DnaK and may function as a thermosensor. Unfolded proteins bind initially to DnaJ; upon interaction with the DnaJ-bound protein, DnaK hydrolyzes its bound ATP, resulting in the formation of a stable complex. GrpE releases ADP from DnaK; ATP binding to DnaK triggers the release of the substrate protein, thus completing the reaction cycle. Several rounds of ATP-dependent interactions between DnaJ, DnaK and GrpE are required for fully efficient folding.</text>
</comment>
<dbReference type="InterPro" id="IPR009012">
    <property type="entry name" value="GrpE_head"/>
</dbReference>
<dbReference type="SUPFAM" id="SSF51064">
    <property type="entry name" value="Head domain of nucleotide exchange factor GrpE"/>
    <property type="match status" value="1"/>
</dbReference>
<dbReference type="PANTHER" id="PTHR21237:SF23">
    <property type="entry name" value="GRPE PROTEIN HOMOLOG, MITOCHONDRIAL"/>
    <property type="match status" value="1"/>
</dbReference>
<feature type="compositionally biased region" description="Low complexity" evidence="6">
    <location>
        <begin position="33"/>
        <end position="47"/>
    </location>
</feature>
<organism evidence="7 8">
    <name type="scientific">Banduia mediterranea</name>
    <dbReference type="NCBI Taxonomy" id="3075609"/>
    <lineage>
        <taxon>Bacteria</taxon>
        <taxon>Pseudomonadati</taxon>
        <taxon>Pseudomonadota</taxon>
        <taxon>Gammaproteobacteria</taxon>
        <taxon>Nevskiales</taxon>
        <taxon>Algiphilaceae</taxon>
        <taxon>Banduia</taxon>
    </lineage>
</organism>
<evidence type="ECO:0000256" key="6">
    <source>
        <dbReference type="SAM" id="MobiDB-lite"/>
    </source>
</evidence>
<sequence>MSDPFDKNAGEKADGRIEPSLEPRAEAQTPQMPDSAPPAAEDPAAPSVSELDELRAQLEAATARASAAEDARLRSVAELDNVRKRAEREIGNSLKFATERLLGELLTVCDSLELGLKAAGSAGEAARSLIEGMELTHKQLVSVLEKHGVSAVDPQGQPFSPESQEAVSMVESSDVAPNHVLSVMQKGYKLHDRVLRPAMVVVARAPSQPQA</sequence>
<reference evidence="7 8" key="1">
    <citation type="submission" date="2023-09" db="EMBL/GenBank/DDBJ databases">
        <authorList>
            <person name="Rey-Velasco X."/>
        </authorList>
    </citation>
    <scope>NUCLEOTIDE SEQUENCE [LARGE SCALE GENOMIC DNA]</scope>
    <source>
        <strain evidence="7 8">W345</strain>
    </source>
</reference>
<name>A0ABU2WL95_9GAMM</name>
<dbReference type="PRINTS" id="PR00773">
    <property type="entry name" value="GRPEPROTEIN"/>
</dbReference>
<comment type="caution">
    <text evidence="7">The sequence shown here is derived from an EMBL/GenBank/DDBJ whole genome shotgun (WGS) entry which is preliminary data.</text>
</comment>
<dbReference type="EMBL" id="JAVRIC010000024">
    <property type="protein sequence ID" value="MDT0498645.1"/>
    <property type="molecule type" value="Genomic_DNA"/>
</dbReference>
<gene>
    <name evidence="3 7" type="primary">grpE</name>
    <name evidence="7" type="ORF">RM530_14945</name>
</gene>
<evidence type="ECO:0000256" key="1">
    <source>
        <dbReference type="ARBA" id="ARBA00009054"/>
    </source>
</evidence>
<keyword evidence="3 4" id="KW-0346">Stress response</keyword>
<dbReference type="PANTHER" id="PTHR21237">
    <property type="entry name" value="GRPE PROTEIN"/>
    <property type="match status" value="1"/>
</dbReference>
<keyword evidence="2 3" id="KW-0143">Chaperone</keyword>
<dbReference type="Gene3D" id="3.90.20.20">
    <property type="match status" value="1"/>
</dbReference>